<sequence>MLYQVLTLRLGTSELDEEASKVLSREAKKGFLVQEVTSCIDSDGNITNSYLLERAPIEHLPSQPEDPKGLKRIKLGDRVFYWDPCGDEPDVTK</sequence>
<evidence type="ECO:0000313" key="1">
    <source>
        <dbReference type="EMBL" id="TVU92083.1"/>
    </source>
</evidence>
<organism evidence="1 2">
    <name type="scientific">Vreelandella titanicae</name>
    <dbReference type="NCBI Taxonomy" id="664683"/>
    <lineage>
        <taxon>Bacteria</taxon>
        <taxon>Pseudomonadati</taxon>
        <taxon>Pseudomonadota</taxon>
        <taxon>Gammaproteobacteria</taxon>
        <taxon>Oceanospirillales</taxon>
        <taxon>Halomonadaceae</taxon>
        <taxon>Vreelandella</taxon>
    </lineage>
</organism>
<protein>
    <submittedName>
        <fullName evidence="1">Uncharacterized protein</fullName>
    </submittedName>
</protein>
<comment type="caution">
    <text evidence="1">The sequence shown here is derived from an EMBL/GenBank/DDBJ whole genome shotgun (WGS) entry which is preliminary data.</text>
</comment>
<evidence type="ECO:0000313" key="2">
    <source>
        <dbReference type="Proteomes" id="UP000317288"/>
    </source>
</evidence>
<accession>A0A558JEM0</accession>
<dbReference type="Proteomes" id="UP000317288">
    <property type="component" value="Unassembled WGS sequence"/>
</dbReference>
<name>A0A558JEM0_9GAMM</name>
<proteinExistence type="predicted"/>
<dbReference type="RefSeq" id="WP_144809852.1">
    <property type="nucleotide sequence ID" value="NZ_VNFE01000001.1"/>
</dbReference>
<dbReference type="AlphaFoldDB" id="A0A558JEM0"/>
<reference evidence="1 2" key="1">
    <citation type="submission" date="2019-07" db="EMBL/GenBank/DDBJ databases">
        <title>Diversity of Bacteria from Kongsfjorden, Arctic.</title>
        <authorList>
            <person name="Yu Y."/>
        </authorList>
    </citation>
    <scope>NUCLEOTIDE SEQUENCE [LARGE SCALE GENOMIC DNA]</scope>
    <source>
        <strain evidence="1 2">SM1922</strain>
    </source>
</reference>
<dbReference type="EMBL" id="VNFE01000001">
    <property type="protein sequence ID" value="TVU92083.1"/>
    <property type="molecule type" value="Genomic_DNA"/>
</dbReference>
<gene>
    <name evidence="1" type="ORF">FQP89_02860</name>
</gene>